<feature type="transmembrane region" description="Helical" evidence="6">
    <location>
        <begin position="151"/>
        <end position="168"/>
    </location>
</feature>
<feature type="transmembrane region" description="Helical" evidence="6">
    <location>
        <begin position="89"/>
        <end position="113"/>
    </location>
</feature>
<dbReference type="Proteomes" id="UP001437460">
    <property type="component" value="Unassembled WGS sequence"/>
</dbReference>
<keyword evidence="5 6" id="KW-0472">Membrane</keyword>
<keyword evidence="8" id="KW-1185">Reference proteome</keyword>
<dbReference type="EMBL" id="JBBMFJ010000016">
    <property type="protein sequence ID" value="MEQ2563261.1"/>
    <property type="molecule type" value="Genomic_DNA"/>
</dbReference>
<evidence type="ECO:0000313" key="8">
    <source>
        <dbReference type="Proteomes" id="UP001437460"/>
    </source>
</evidence>
<name>A0ABV1HLS8_9FIRM</name>
<evidence type="ECO:0000256" key="1">
    <source>
        <dbReference type="ARBA" id="ARBA00004651"/>
    </source>
</evidence>
<dbReference type="RefSeq" id="WP_349229441.1">
    <property type="nucleotide sequence ID" value="NZ_JBBMFJ010000016.1"/>
</dbReference>
<feature type="transmembrane region" description="Helical" evidence="6">
    <location>
        <begin position="194"/>
        <end position="215"/>
    </location>
</feature>
<gene>
    <name evidence="7" type="ORF">WMO41_08830</name>
</gene>
<evidence type="ECO:0000256" key="6">
    <source>
        <dbReference type="SAM" id="Phobius"/>
    </source>
</evidence>
<keyword evidence="3 6" id="KW-0812">Transmembrane</keyword>
<dbReference type="Pfam" id="PF02653">
    <property type="entry name" value="BPD_transp_2"/>
    <property type="match status" value="1"/>
</dbReference>
<comment type="caution">
    <text evidence="7">The sequence shown here is derived from an EMBL/GenBank/DDBJ whole genome shotgun (WGS) entry which is preliminary data.</text>
</comment>
<sequence>MMEFFLSPTFWKTVLASTTPVMLATLAANMMTKAGIFNLAIEGTMLICALTGVVVSAFTQNLWIGCIAAVAMGILVSFIFGYFSLIMKGAMNACGVAMNLIATGGTVFVLVMLTGSKANSSALKSLTFPVVDIPVIKDIPVFGTIISGQNMVTYIGWAIVVLTAWMLYKTKLGINIRAVGENPAAAKASGINVIWHQFVALAICGVSCSFGGMYLSMGALRSFTTGMVAGRGYMSLAMDAMSQGNPVIGCLSSLLYGFSDTITVYLQLYSKIDLKLIEAFPYLFIIVVLVIIQGIRKMVAHRKEKLASLNQAA</sequence>
<organism evidence="7 8">
    <name type="scientific">Ventrimonas faecis</name>
    <dbReference type="NCBI Taxonomy" id="3133170"/>
    <lineage>
        <taxon>Bacteria</taxon>
        <taxon>Bacillati</taxon>
        <taxon>Bacillota</taxon>
        <taxon>Clostridia</taxon>
        <taxon>Lachnospirales</taxon>
        <taxon>Lachnospiraceae</taxon>
        <taxon>Ventrimonas</taxon>
    </lineage>
</organism>
<evidence type="ECO:0000313" key="7">
    <source>
        <dbReference type="EMBL" id="MEQ2563261.1"/>
    </source>
</evidence>
<dbReference type="PANTHER" id="PTHR43370:SF1">
    <property type="entry name" value="GUANOSINE ABC TRANSPORTER PERMEASE PROTEIN NUPQ"/>
    <property type="match status" value="1"/>
</dbReference>
<evidence type="ECO:0000256" key="4">
    <source>
        <dbReference type="ARBA" id="ARBA00022989"/>
    </source>
</evidence>
<dbReference type="PANTHER" id="PTHR43370">
    <property type="entry name" value="SUGAR ABC TRANSPORTER INTEGRAL MEMBRANE PROTEIN-RELATED"/>
    <property type="match status" value="1"/>
</dbReference>
<proteinExistence type="predicted"/>
<dbReference type="InterPro" id="IPR001851">
    <property type="entry name" value="ABC_transp_permease"/>
</dbReference>
<feature type="transmembrane region" description="Helical" evidence="6">
    <location>
        <begin position="279"/>
        <end position="295"/>
    </location>
</feature>
<feature type="transmembrane region" description="Helical" evidence="6">
    <location>
        <begin position="62"/>
        <end position="83"/>
    </location>
</feature>
<accession>A0ABV1HLS8</accession>
<feature type="transmembrane region" description="Helical" evidence="6">
    <location>
        <begin position="35"/>
        <end position="55"/>
    </location>
</feature>
<keyword evidence="4 6" id="KW-1133">Transmembrane helix</keyword>
<comment type="subcellular location">
    <subcellularLocation>
        <location evidence="1">Cell membrane</location>
        <topology evidence="1">Multi-pass membrane protein</topology>
    </subcellularLocation>
</comment>
<dbReference type="CDD" id="cd06580">
    <property type="entry name" value="TM_PBP1_transp_TpRbsC_like"/>
    <property type="match status" value="1"/>
</dbReference>
<protein>
    <submittedName>
        <fullName evidence="7">ABC transporter permease</fullName>
    </submittedName>
</protein>
<reference evidence="7 8" key="1">
    <citation type="submission" date="2024-03" db="EMBL/GenBank/DDBJ databases">
        <title>Human intestinal bacterial collection.</title>
        <authorList>
            <person name="Pauvert C."/>
            <person name="Hitch T.C.A."/>
            <person name="Clavel T."/>
        </authorList>
    </citation>
    <scope>NUCLEOTIDE SEQUENCE [LARGE SCALE GENOMIC DNA]</scope>
    <source>
        <strain evidence="7 8">CLA-AP-H27</strain>
    </source>
</reference>
<evidence type="ECO:0000256" key="5">
    <source>
        <dbReference type="ARBA" id="ARBA00023136"/>
    </source>
</evidence>
<evidence type="ECO:0000256" key="2">
    <source>
        <dbReference type="ARBA" id="ARBA00022475"/>
    </source>
</evidence>
<evidence type="ECO:0000256" key="3">
    <source>
        <dbReference type="ARBA" id="ARBA00022692"/>
    </source>
</evidence>
<keyword evidence="2" id="KW-1003">Cell membrane</keyword>